<sequence>MGDDVEADLTPRRGRLAWLVPAAFALSAATLVLTLPSLFDAPEQWHRGLAAASGGLSVLLGIVMVRVSTRRRDLRR</sequence>
<keyword evidence="1" id="KW-0472">Membrane</keyword>
<feature type="transmembrane region" description="Helical" evidence="1">
    <location>
        <begin position="45"/>
        <end position="67"/>
    </location>
</feature>
<evidence type="ECO:0000256" key="1">
    <source>
        <dbReference type="SAM" id="Phobius"/>
    </source>
</evidence>
<name>A0ABS2CH86_9MICO</name>
<feature type="transmembrane region" description="Helical" evidence="1">
    <location>
        <begin position="16"/>
        <end position="39"/>
    </location>
</feature>
<evidence type="ECO:0000313" key="3">
    <source>
        <dbReference type="Proteomes" id="UP001430172"/>
    </source>
</evidence>
<dbReference type="EMBL" id="JAFDVD010000003">
    <property type="protein sequence ID" value="MBM6399242.1"/>
    <property type="molecule type" value="Genomic_DNA"/>
</dbReference>
<comment type="caution">
    <text evidence="2">The sequence shown here is derived from an EMBL/GenBank/DDBJ whole genome shotgun (WGS) entry which is preliminary data.</text>
</comment>
<dbReference type="RefSeq" id="WP_204129709.1">
    <property type="nucleotide sequence ID" value="NZ_JAFDVD010000003.1"/>
</dbReference>
<accession>A0ABS2CH86</accession>
<keyword evidence="1" id="KW-0812">Transmembrane</keyword>
<gene>
    <name evidence="2" type="ORF">JQN70_02455</name>
</gene>
<reference evidence="2" key="1">
    <citation type="submission" date="2021-02" db="EMBL/GenBank/DDBJ databases">
        <title>Phycicoccus sp. MQZ13P-5T, whole genome shotgun sequence.</title>
        <authorList>
            <person name="Tuo L."/>
        </authorList>
    </citation>
    <scope>NUCLEOTIDE SEQUENCE</scope>
    <source>
        <strain evidence="2">MQZ13P-5</strain>
    </source>
</reference>
<keyword evidence="1" id="KW-1133">Transmembrane helix</keyword>
<dbReference type="Proteomes" id="UP001430172">
    <property type="component" value="Unassembled WGS sequence"/>
</dbReference>
<evidence type="ECO:0000313" key="2">
    <source>
        <dbReference type="EMBL" id="MBM6399242.1"/>
    </source>
</evidence>
<organism evidence="2 3">
    <name type="scientific">Phycicoccus sonneratiae</name>
    <dbReference type="NCBI Taxonomy" id="2807628"/>
    <lineage>
        <taxon>Bacteria</taxon>
        <taxon>Bacillati</taxon>
        <taxon>Actinomycetota</taxon>
        <taxon>Actinomycetes</taxon>
        <taxon>Micrococcales</taxon>
        <taxon>Intrasporangiaceae</taxon>
        <taxon>Phycicoccus</taxon>
    </lineage>
</organism>
<proteinExistence type="predicted"/>
<keyword evidence="3" id="KW-1185">Reference proteome</keyword>
<protein>
    <submittedName>
        <fullName evidence="2">Uncharacterized protein</fullName>
    </submittedName>
</protein>